<dbReference type="SMART" id="SM00320">
    <property type="entry name" value="WD40"/>
    <property type="match status" value="6"/>
</dbReference>
<dbReference type="InterPro" id="IPR015943">
    <property type="entry name" value="WD40/YVTN_repeat-like_dom_sf"/>
</dbReference>
<dbReference type="InterPro" id="IPR050505">
    <property type="entry name" value="WDR55/POC1"/>
</dbReference>
<dbReference type="PANTHER" id="PTHR44019">
    <property type="entry name" value="WD REPEAT-CONTAINING PROTEIN 55"/>
    <property type="match status" value="1"/>
</dbReference>
<sequence>MRIGQLNLYFYDMGHNILDSSFQAGFVIVGDIKPYSFEPLAKKNGNVPKDIKFDSIVVDLSFHPNKDIIAAGDIDGDITVHSYSTSEDNHLLMRLTHHKKACRCINFSPDGSSLMTGSKDKSLCVIDMDRGELKQTITKAHSCPLYSMYVADENIVVTGDDEGTLKVWDLRQPKAVMEIKENDDFISDMVLEGRKRILLATSGDGTLSAFDIRKHKMKQQSELFDSEMLSLAIVKDGNKVVVGNGDGALHIFNWGEWGNMSDRFPGHPVSIDCMLPLNNDIIFTGSFDGIVRAVNILPNRFLGVIGEHDGFPVENMSLSHGKTFLASCSHDQSVRFWNVTGVENEKIDTSKKAKRTNRPKMLNKALAAQENFFGDLMEKEEGGDKEASDEGNSDEEDSYEDDSDQQFGNNINPNTEQSTSCKQTGGTNKQTTCNVENESSSDDTDS</sequence>
<dbReference type="Pfam" id="PF24796">
    <property type="entry name" value="WDR55"/>
    <property type="match status" value="1"/>
</dbReference>
<feature type="compositionally biased region" description="Acidic residues" evidence="5">
    <location>
        <begin position="389"/>
        <end position="404"/>
    </location>
</feature>
<gene>
    <name evidence="6" type="ORF">LSH36_7g07046</name>
</gene>
<evidence type="ECO:0000313" key="6">
    <source>
        <dbReference type="EMBL" id="KAK2169744.1"/>
    </source>
</evidence>
<dbReference type="AlphaFoldDB" id="A0AAD9KDK5"/>
<dbReference type="Gene3D" id="2.130.10.10">
    <property type="entry name" value="YVTN repeat-like/Quinoprotein amine dehydrogenase"/>
    <property type="match status" value="2"/>
</dbReference>
<name>A0AAD9KDK5_9ANNE</name>
<dbReference type="PANTHER" id="PTHR44019:SF20">
    <property type="entry name" value="WD REPEAT-CONTAINING PROTEIN 55"/>
    <property type="match status" value="1"/>
</dbReference>
<reference evidence="6" key="1">
    <citation type="journal article" date="2023" name="Mol. Biol. Evol.">
        <title>Third-Generation Sequencing Reveals the Adaptive Role of the Epigenome in Three Deep-Sea Polychaetes.</title>
        <authorList>
            <person name="Perez M."/>
            <person name="Aroh O."/>
            <person name="Sun Y."/>
            <person name="Lan Y."/>
            <person name="Juniper S.K."/>
            <person name="Young C.R."/>
            <person name="Angers B."/>
            <person name="Qian P.Y."/>
        </authorList>
    </citation>
    <scope>NUCLEOTIDE SEQUENCE</scope>
    <source>
        <strain evidence="6">P08H-3</strain>
    </source>
</reference>
<feature type="repeat" description="WD" evidence="4">
    <location>
        <begin position="95"/>
        <end position="136"/>
    </location>
</feature>
<evidence type="ECO:0000256" key="3">
    <source>
        <dbReference type="ARBA" id="ARBA00022737"/>
    </source>
</evidence>
<evidence type="ECO:0000256" key="2">
    <source>
        <dbReference type="ARBA" id="ARBA00022574"/>
    </source>
</evidence>
<organism evidence="6 7">
    <name type="scientific">Paralvinella palmiformis</name>
    <dbReference type="NCBI Taxonomy" id="53620"/>
    <lineage>
        <taxon>Eukaryota</taxon>
        <taxon>Metazoa</taxon>
        <taxon>Spiralia</taxon>
        <taxon>Lophotrochozoa</taxon>
        <taxon>Annelida</taxon>
        <taxon>Polychaeta</taxon>
        <taxon>Sedentaria</taxon>
        <taxon>Canalipalpata</taxon>
        <taxon>Terebellida</taxon>
        <taxon>Terebelliformia</taxon>
        <taxon>Alvinellidae</taxon>
        <taxon>Paralvinella</taxon>
    </lineage>
</organism>
<evidence type="ECO:0000256" key="1">
    <source>
        <dbReference type="ARBA" id="ARBA00007625"/>
    </source>
</evidence>
<evidence type="ECO:0008006" key="8">
    <source>
        <dbReference type="Google" id="ProtNLM"/>
    </source>
</evidence>
<accession>A0AAD9KDK5</accession>
<dbReference type="EMBL" id="JAODUP010000007">
    <property type="protein sequence ID" value="KAK2169744.1"/>
    <property type="molecule type" value="Genomic_DNA"/>
</dbReference>
<keyword evidence="2 4" id="KW-0853">WD repeat</keyword>
<keyword evidence="3" id="KW-0677">Repeat</keyword>
<evidence type="ECO:0000313" key="7">
    <source>
        <dbReference type="Proteomes" id="UP001208570"/>
    </source>
</evidence>
<evidence type="ECO:0000256" key="4">
    <source>
        <dbReference type="PROSITE-ProRule" id="PRU00221"/>
    </source>
</evidence>
<feature type="region of interest" description="Disordered" evidence="5">
    <location>
        <begin position="380"/>
        <end position="446"/>
    </location>
</feature>
<dbReference type="Proteomes" id="UP001208570">
    <property type="component" value="Unassembled WGS sequence"/>
</dbReference>
<dbReference type="SUPFAM" id="SSF50978">
    <property type="entry name" value="WD40 repeat-like"/>
    <property type="match status" value="1"/>
</dbReference>
<dbReference type="InterPro" id="IPR036322">
    <property type="entry name" value="WD40_repeat_dom_sf"/>
</dbReference>
<protein>
    <recommendedName>
        <fullName evidence="8">WD repeat-containing protein 55</fullName>
    </recommendedName>
</protein>
<dbReference type="PROSITE" id="PS50082">
    <property type="entry name" value="WD_REPEATS_2"/>
    <property type="match status" value="2"/>
</dbReference>
<dbReference type="InterPro" id="IPR001680">
    <property type="entry name" value="WD40_rpt"/>
</dbReference>
<keyword evidence="7" id="KW-1185">Reference proteome</keyword>
<proteinExistence type="inferred from homology"/>
<comment type="caution">
    <text evidence="6">The sequence shown here is derived from an EMBL/GenBank/DDBJ whole genome shotgun (WGS) entry which is preliminary data.</text>
</comment>
<comment type="similarity">
    <text evidence="1">Belongs to the WD repeat WDR55 family.</text>
</comment>
<evidence type="ECO:0000256" key="5">
    <source>
        <dbReference type="SAM" id="MobiDB-lite"/>
    </source>
</evidence>
<feature type="compositionally biased region" description="Polar residues" evidence="5">
    <location>
        <begin position="405"/>
        <end position="438"/>
    </location>
</feature>
<feature type="repeat" description="WD" evidence="4">
    <location>
        <begin position="138"/>
        <end position="178"/>
    </location>
</feature>